<reference evidence="1 2" key="1">
    <citation type="journal article" date="2016" name="PLoS ONE">
        <title>Comparative Genomics Analysis of Streptococcus tigurinus Strains Identifies Genetic Elements Specifically and Uniquely Present in Highly Virulent Strains.</title>
        <authorList>
            <person name="Diene S.M."/>
            <person name="Francois P."/>
            <person name="Zbinden A."/>
            <person name="Entenza J.M."/>
            <person name="Resch G."/>
        </authorList>
    </citation>
    <scope>NUCLEOTIDE SEQUENCE [LARGE SCALE GENOMIC DNA]</scope>
    <source>
        <strain evidence="1 2">859</strain>
    </source>
</reference>
<evidence type="ECO:0000313" key="2">
    <source>
        <dbReference type="Proteomes" id="UP000192532"/>
    </source>
</evidence>
<dbReference type="EMBL" id="LNVH01000007">
    <property type="protein sequence ID" value="ORJ31801.1"/>
    <property type="molecule type" value="Genomic_DNA"/>
</dbReference>
<comment type="caution">
    <text evidence="1">The sequence shown here is derived from an EMBL/GenBank/DDBJ whole genome shotgun (WGS) entry which is preliminary data.</text>
</comment>
<protein>
    <submittedName>
        <fullName evidence="1">Uncharacterized protein</fullName>
    </submittedName>
</protein>
<accession>A0A1X0WYL9</accession>
<evidence type="ECO:0000313" key="1">
    <source>
        <dbReference type="EMBL" id="ORJ31801.1"/>
    </source>
</evidence>
<sequence>MTKKKIERLSVIHRREINWLKWYFLRDKKNPKRTILEQKIIVSHIKNDSLEAKFLTNLKKSTEDFIDGSDPKYLQAIKEVYVYENMNVIGACQKILFYSPTQAYVLLNAWFNDYFRSTYTELLKNAILDKEP</sequence>
<dbReference type="AlphaFoldDB" id="A0A1X0WYL9"/>
<name>A0A1X0WYL9_STROR</name>
<dbReference type="Proteomes" id="UP000192532">
    <property type="component" value="Unassembled WGS sequence"/>
</dbReference>
<gene>
    <name evidence="1" type="ORF">ATE37_07155</name>
</gene>
<dbReference type="RefSeq" id="WP_084868804.1">
    <property type="nucleotide sequence ID" value="NZ_LNVH01000007.1"/>
</dbReference>
<proteinExistence type="predicted"/>
<organism evidence="1 2">
    <name type="scientific">Streptococcus oralis subsp. tigurinus</name>
    <dbReference type="NCBI Taxonomy" id="1077464"/>
    <lineage>
        <taxon>Bacteria</taxon>
        <taxon>Bacillati</taxon>
        <taxon>Bacillota</taxon>
        <taxon>Bacilli</taxon>
        <taxon>Lactobacillales</taxon>
        <taxon>Streptococcaceae</taxon>
        <taxon>Streptococcus</taxon>
    </lineage>
</organism>